<accession>A0A8J3ITS2</accession>
<proteinExistence type="predicted"/>
<name>A0A8J3ITS2_9CHLR</name>
<evidence type="ECO:0000313" key="1">
    <source>
        <dbReference type="EMBL" id="GHP00399.1"/>
    </source>
</evidence>
<sequence length="43" mass="4761">MIDEEISLRIPWARTLAANGSVDEDALDSAFKILLSDQIWGLS</sequence>
<dbReference type="Proteomes" id="UP000597444">
    <property type="component" value="Unassembled WGS sequence"/>
</dbReference>
<organism evidence="1 2">
    <name type="scientific">Reticulibacter mediterranei</name>
    <dbReference type="NCBI Taxonomy" id="2778369"/>
    <lineage>
        <taxon>Bacteria</taxon>
        <taxon>Bacillati</taxon>
        <taxon>Chloroflexota</taxon>
        <taxon>Ktedonobacteria</taxon>
        <taxon>Ktedonobacterales</taxon>
        <taxon>Reticulibacteraceae</taxon>
        <taxon>Reticulibacter</taxon>
    </lineage>
</organism>
<protein>
    <submittedName>
        <fullName evidence="1">Uncharacterized protein</fullName>
    </submittedName>
</protein>
<gene>
    <name evidence="1" type="ORF">KSF_104460</name>
</gene>
<comment type="caution">
    <text evidence="1">The sequence shown here is derived from an EMBL/GenBank/DDBJ whole genome shotgun (WGS) entry which is preliminary data.</text>
</comment>
<reference evidence="1" key="1">
    <citation type="submission" date="2020-10" db="EMBL/GenBank/DDBJ databases">
        <title>Taxonomic study of unclassified bacteria belonging to the class Ktedonobacteria.</title>
        <authorList>
            <person name="Yabe S."/>
            <person name="Wang C.M."/>
            <person name="Zheng Y."/>
            <person name="Sakai Y."/>
            <person name="Cavaletti L."/>
            <person name="Monciardini P."/>
            <person name="Donadio S."/>
        </authorList>
    </citation>
    <scope>NUCLEOTIDE SEQUENCE</scope>
    <source>
        <strain evidence="1">ID150040</strain>
    </source>
</reference>
<keyword evidence="2" id="KW-1185">Reference proteome</keyword>
<evidence type="ECO:0000313" key="2">
    <source>
        <dbReference type="Proteomes" id="UP000597444"/>
    </source>
</evidence>
<dbReference type="AlphaFoldDB" id="A0A8J3ITS2"/>
<dbReference type="EMBL" id="BNJK01000002">
    <property type="protein sequence ID" value="GHP00399.1"/>
    <property type="molecule type" value="Genomic_DNA"/>
</dbReference>